<keyword evidence="2" id="KW-0732">Signal</keyword>
<feature type="region of interest" description="Disordered" evidence="1">
    <location>
        <begin position="34"/>
        <end position="53"/>
    </location>
</feature>
<dbReference type="RefSeq" id="WP_145217525.1">
    <property type="nucleotide sequence ID" value="NZ_CP036269.1"/>
</dbReference>
<organism evidence="3 4">
    <name type="scientific">Gimesia alba</name>
    <dbReference type="NCBI Taxonomy" id="2527973"/>
    <lineage>
        <taxon>Bacteria</taxon>
        <taxon>Pseudomonadati</taxon>
        <taxon>Planctomycetota</taxon>
        <taxon>Planctomycetia</taxon>
        <taxon>Planctomycetales</taxon>
        <taxon>Planctomycetaceae</taxon>
        <taxon>Gimesia</taxon>
    </lineage>
</organism>
<evidence type="ECO:0000256" key="1">
    <source>
        <dbReference type="SAM" id="MobiDB-lite"/>
    </source>
</evidence>
<sequence length="190" mass="21212" precursor="true">MRFPVTIKFCSAIAGVSVLSVAVAVFAGPAEAEKTKASPEAKPAPEAKKLEKETKAKRLVTVAEARQRAKLTHNIYATTLEAMHHHYFFHDRANVPARVMEDMFADIARQENIKAKWIAVNAKAMSIDHEPEGEFEKQAAKEISAGKHEYERVEKGVYRRAVAISLAGCCNLINEQRMPGVPSWIQREQK</sequence>
<feature type="signal peptide" evidence="2">
    <location>
        <begin position="1"/>
        <end position="27"/>
    </location>
</feature>
<dbReference type="AlphaFoldDB" id="A0A517RH02"/>
<evidence type="ECO:0000256" key="2">
    <source>
        <dbReference type="SAM" id="SignalP"/>
    </source>
</evidence>
<dbReference type="OrthoDB" id="268788at2"/>
<proteinExistence type="predicted"/>
<evidence type="ECO:0000313" key="3">
    <source>
        <dbReference type="EMBL" id="QDT43143.1"/>
    </source>
</evidence>
<dbReference type="Proteomes" id="UP000317171">
    <property type="component" value="Chromosome"/>
</dbReference>
<accession>A0A517RH02</accession>
<name>A0A517RH02_9PLAN</name>
<dbReference type="EMBL" id="CP036269">
    <property type="protein sequence ID" value="QDT43143.1"/>
    <property type="molecule type" value="Genomic_DNA"/>
</dbReference>
<reference evidence="3 4" key="1">
    <citation type="submission" date="2019-02" db="EMBL/GenBank/DDBJ databases">
        <title>Deep-cultivation of Planctomycetes and their phenomic and genomic characterization uncovers novel biology.</title>
        <authorList>
            <person name="Wiegand S."/>
            <person name="Jogler M."/>
            <person name="Boedeker C."/>
            <person name="Pinto D."/>
            <person name="Vollmers J."/>
            <person name="Rivas-Marin E."/>
            <person name="Kohn T."/>
            <person name="Peeters S.H."/>
            <person name="Heuer A."/>
            <person name="Rast P."/>
            <person name="Oberbeckmann S."/>
            <person name="Bunk B."/>
            <person name="Jeske O."/>
            <person name="Meyerdierks A."/>
            <person name="Storesund J.E."/>
            <person name="Kallscheuer N."/>
            <person name="Luecker S."/>
            <person name="Lage O.M."/>
            <person name="Pohl T."/>
            <person name="Merkel B.J."/>
            <person name="Hornburger P."/>
            <person name="Mueller R.-W."/>
            <person name="Bruemmer F."/>
            <person name="Labrenz M."/>
            <person name="Spormann A.M."/>
            <person name="Op den Camp H."/>
            <person name="Overmann J."/>
            <person name="Amann R."/>
            <person name="Jetten M.S.M."/>
            <person name="Mascher T."/>
            <person name="Medema M.H."/>
            <person name="Devos D.P."/>
            <person name="Kaster A.-K."/>
            <person name="Ovreas L."/>
            <person name="Rohde M."/>
            <person name="Galperin M.Y."/>
            <person name="Jogler C."/>
        </authorList>
    </citation>
    <scope>NUCLEOTIDE SEQUENCE [LARGE SCALE GENOMIC DNA]</scope>
    <source>
        <strain evidence="3 4">Pan241w</strain>
    </source>
</reference>
<keyword evidence="4" id="KW-1185">Reference proteome</keyword>
<gene>
    <name evidence="3" type="ORF">Pan241w_32420</name>
</gene>
<protein>
    <submittedName>
        <fullName evidence="3">Uncharacterized protein</fullName>
    </submittedName>
</protein>
<feature type="chain" id="PRO_5022052762" evidence="2">
    <location>
        <begin position="28"/>
        <end position="190"/>
    </location>
</feature>
<dbReference type="KEGG" id="gaz:Pan241w_32420"/>
<evidence type="ECO:0000313" key="4">
    <source>
        <dbReference type="Proteomes" id="UP000317171"/>
    </source>
</evidence>